<evidence type="ECO:0000256" key="2">
    <source>
        <dbReference type="ARBA" id="ARBA00010408"/>
    </source>
</evidence>
<feature type="transmembrane region" description="Helical" evidence="8">
    <location>
        <begin position="40"/>
        <end position="60"/>
    </location>
</feature>
<reference evidence="9 10" key="1">
    <citation type="submission" date="2019-03" db="EMBL/GenBank/DDBJ databases">
        <title>Genomic Encyclopedia of Type Strains, Phase IV (KMG-IV): sequencing the most valuable type-strain genomes for metagenomic binning, comparative biology and taxonomic classification.</title>
        <authorList>
            <person name="Goeker M."/>
        </authorList>
    </citation>
    <scope>NUCLEOTIDE SEQUENCE [LARGE SCALE GENOMIC DNA]</scope>
    <source>
        <strain evidence="9 10">DSM 16730</strain>
    </source>
</reference>
<dbReference type="AlphaFoldDB" id="A0A4V2VTH0"/>
<keyword evidence="10" id="KW-1185">Reference proteome</keyword>
<evidence type="ECO:0000256" key="5">
    <source>
        <dbReference type="ARBA" id="ARBA00022692"/>
    </source>
</evidence>
<dbReference type="GO" id="GO:0005886">
    <property type="term" value="C:plasma membrane"/>
    <property type="evidence" value="ECO:0007669"/>
    <property type="project" value="UniProtKB-SubCell"/>
</dbReference>
<accession>A0A4V2VTH0</accession>
<name>A0A4V2VTH0_9GAMM</name>
<comment type="caution">
    <text evidence="9">The sequence shown here is derived from an EMBL/GenBank/DDBJ whole genome shotgun (WGS) entry which is preliminary data.</text>
</comment>
<dbReference type="RefSeq" id="WP_132454631.1">
    <property type="nucleotide sequence ID" value="NZ_JAWIZJ010000003.1"/>
</dbReference>
<evidence type="ECO:0000256" key="6">
    <source>
        <dbReference type="ARBA" id="ARBA00022989"/>
    </source>
</evidence>
<sequence length="61" mass="6995">MSHHSLWEFIKLSYLIGFVISTIVTFLLSKDKSLFIRSLASLMVGLTWPMSFPIALLFSIF</sequence>
<protein>
    <submittedName>
        <fullName evidence="9">Uncharacterized protein DUF2566</fullName>
    </submittedName>
</protein>
<evidence type="ECO:0000256" key="3">
    <source>
        <dbReference type="ARBA" id="ARBA00022475"/>
    </source>
</evidence>
<keyword evidence="7 8" id="KW-0472">Membrane</keyword>
<keyword evidence="5 8" id="KW-0812">Transmembrane</keyword>
<proteinExistence type="inferred from homology"/>
<dbReference type="Pfam" id="PF10753">
    <property type="entry name" value="Toxin_GhoT_OrtT"/>
    <property type="match status" value="1"/>
</dbReference>
<keyword evidence="3" id="KW-1003">Cell membrane</keyword>
<keyword evidence="6 8" id="KW-1133">Transmembrane helix</keyword>
<evidence type="ECO:0000256" key="1">
    <source>
        <dbReference type="ARBA" id="ARBA00004429"/>
    </source>
</evidence>
<organism evidence="9 10">
    <name type="scientific">Samsonia erythrinae</name>
    <dbReference type="NCBI Taxonomy" id="160434"/>
    <lineage>
        <taxon>Bacteria</taxon>
        <taxon>Pseudomonadati</taxon>
        <taxon>Pseudomonadota</taxon>
        <taxon>Gammaproteobacteria</taxon>
        <taxon>Enterobacterales</taxon>
        <taxon>Pectobacteriaceae</taxon>
        <taxon>Samsonia</taxon>
    </lineage>
</organism>
<evidence type="ECO:0000256" key="4">
    <source>
        <dbReference type="ARBA" id="ARBA00022519"/>
    </source>
</evidence>
<dbReference type="EMBL" id="SMBY01000003">
    <property type="protein sequence ID" value="TCV06857.1"/>
    <property type="molecule type" value="Genomic_DNA"/>
</dbReference>
<comment type="subcellular location">
    <subcellularLocation>
        <location evidence="1">Cell inner membrane</location>
        <topology evidence="1">Multi-pass membrane protein</topology>
    </subcellularLocation>
</comment>
<keyword evidence="4" id="KW-0997">Cell inner membrane</keyword>
<dbReference type="Proteomes" id="UP000295433">
    <property type="component" value="Unassembled WGS sequence"/>
</dbReference>
<feature type="transmembrane region" description="Helical" evidence="8">
    <location>
        <begin position="12"/>
        <end position="28"/>
    </location>
</feature>
<comment type="similarity">
    <text evidence="2">Belongs to the GhoT/OrtT toxin family.</text>
</comment>
<dbReference type="OrthoDB" id="6413705at2"/>
<evidence type="ECO:0000313" key="9">
    <source>
        <dbReference type="EMBL" id="TCV06857.1"/>
    </source>
</evidence>
<evidence type="ECO:0000256" key="8">
    <source>
        <dbReference type="SAM" id="Phobius"/>
    </source>
</evidence>
<gene>
    <name evidence="9" type="ORF">EDC54_103104</name>
</gene>
<evidence type="ECO:0000256" key="7">
    <source>
        <dbReference type="ARBA" id="ARBA00023136"/>
    </source>
</evidence>
<dbReference type="InterPro" id="IPR019689">
    <property type="entry name" value="Toxin_GhoT/OrtT"/>
</dbReference>
<evidence type="ECO:0000313" key="10">
    <source>
        <dbReference type="Proteomes" id="UP000295433"/>
    </source>
</evidence>